<feature type="chain" id="PRO_5034357518" evidence="1">
    <location>
        <begin position="17"/>
        <end position="53"/>
    </location>
</feature>
<protein>
    <submittedName>
        <fullName evidence="2">Uncharacterized protein</fullName>
    </submittedName>
</protein>
<sequence length="53" mass="6113">MRTVLVALTLLSTVSSTYVYLSLPDGIQEPWKLMLLDATYRTVSYFVMEFVCF</sequence>
<dbReference type="Ensembl" id="ENSNMLT00000048077.1">
    <property type="protein sequence ID" value="ENSNMLP00000043304.1"/>
    <property type="gene ID" value="ENSNMLG00000026288.1"/>
</dbReference>
<dbReference type="AlphaFoldDB" id="A0A8C6UXV3"/>
<evidence type="ECO:0000256" key="1">
    <source>
        <dbReference type="SAM" id="SignalP"/>
    </source>
</evidence>
<evidence type="ECO:0000313" key="2">
    <source>
        <dbReference type="Ensembl" id="ENSNMLP00000043304.1"/>
    </source>
</evidence>
<keyword evidence="3" id="KW-1185">Reference proteome</keyword>
<accession>A0A8C6UXV3</accession>
<feature type="signal peptide" evidence="1">
    <location>
        <begin position="1"/>
        <end position="16"/>
    </location>
</feature>
<reference evidence="2" key="2">
    <citation type="submission" date="2025-09" db="UniProtKB">
        <authorList>
            <consortium name="Ensembl"/>
        </authorList>
    </citation>
    <scope>IDENTIFICATION</scope>
</reference>
<keyword evidence="1" id="KW-0732">Signal</keyword>
<reference evidence="2" key="1">
    <citation type="submission" date="2025-08" db="UniProtKB">
        <authorList>
            <consortium name="Ensembl"/>
        </authorList>
    </citation>
    <scope>IDENTIFICATION</scope>
</reference>
<proteinExistence type="predicted"/>
<dbReference type="Proteomes" id="UP000694523">
    <property type="component" value="Unplaced"/>
</dbReference>
<evidence type="ECO:0000313" key="3">
    <source>
        <dbReference type="Proteomes" id="UP000694523"/>
    </source>
</evidence>
<name>A0A8C6UXV3_9GOBI</name>
<organism evidence="2 3">
    <name type="scientific">Neogobius melanostomus</name>
    <name type="common">round goby</name>
    <dbReference type="NCBI Taxonomy" id="47308"/>
    <lineage>
        <taxon>Eukaryota</taxon>
        <taxon>Metazoa</taxon>
        <taxon>Chordata</taxon>
        <taxon>Craniata</taxon>
        <taxon>Vertebrata</taxon>
        <taxon>Euteleostomi</taxon>
        <taxon>Actinopterygii</taxon>
        <taxon>Neopterygii</taxon>
        <taxon>Teleostei</taxon>
        <taxon>Neoteleostei</taxon>
        <taxon>Acanthomorphata</taxon>
        <taxon>Gobiaria</taxon>
        <taxon>Gobiiformes</taxon>
        <taxon>Gobioidei</taxon>
        <taxon>Gobiidae</taxon>
        <taxon>Benthophilinae</taxon>
        <taxon>Neogobiini</taxon>
        <taxon>Neogobius</taxon>
    </lineage>
</organism>